<keyword evidence="6" id="KW-0539">Nucleus</keyword>
<dbReference type="Gene3D" id="3.30.160.60">
    <property type="entry name" value="Classic Zinc Finger"/>
    <property type="match status" value="6"/>
</dbReference>
<dbReference type="FunFam" id="3.30.160.60:FF:000397">
    <property type="entry name" value="Metal regulatory transcription factor 1"/>
    <property type="match status" value="1"/>
</dbReference>
<evidence type="ECO:0000256" key="5">
    <source>
        <dbReference type="ARBA" id="ARBA00022833"/>
    </source>
</evidence>
<name>A0AAV7IU12_COTGL</name>
<dbReference type="InterPro" id="IPR013087">
    <property type="entry name" value="Znf_C2H2_type"/>
</dbReference>
<dbReference type="AlphaFoldDB" id="A0AAV7IU12"/>
<dbReference type="GO" id="GO:0006357">
    <property type="term" value="P:regulation of transcription by RNA polymerase II"/>
    <property type="evidence" value="ECO:0007669"/>
    <property type="project" value="TreeGrafter"/>
</dbReference>
<evidence type="ECO:0000256" key="4">
    <source>
        <dbReference type="ARBA" id="ARBA00022771"/>
    </source>
</evidence>
<proteinExistence type="predicted"/>
<keyword evidence="2" id="KW-0479">Metal-binding</keyword>
<dbReference type="PROSITE" id="PS00028">
    <property type="entry name" value="ZINC_FINGER_C2H2_1"/>
    <property type="match status" value="6"/>
</dbReference>
<dbReference type="GO" id="GO:0008270">
    <property type="term" value="F:zinc ion binding"/>
    <property type="evidence" value="ECO:0007669"/>
    <property type="project" value="UniProtKB-KW"/>
</dbReference>
<dbReference type="SMART" id="SM00355">
    <property type="entry name" value="ZnF_C2H2"/>
    <property type="match status" value="6"/>
</dbReference>
<dbReference type="PANTHER" id="PTHR46179:SF25">
    <property type="entry name" value="METAL RESPONSE ELEMENT-BINDING TRANSCRIPTION FACTOR-1, ISOFORM C"/>
    <property type="match status" value="1"/>
</dbReference>
<comment type="subcellular location">
    <subcellularLocation>
        <location evidence="1">Nucleus</location>
    </subcellularLocation>
</comment>
<keyword evidence="3" id="KW-0677">Repeat</keyword>
<dbReference type="EMBL" id="JAHXZJ010000754">
    <property type="protein sequence ID" value="KAH0556544.1"/>
    <property type="molecule type" value="Genomic_DNA"/>
</dbReference>
<evidence type="ECO:0000256" key="3">
    <source>
        <dbReference type="ARBA" id="ARBA00022737"/>
    </source>
</evidence>
<keyword evidence="5" id="KW-0862">Zinc</keyword>
<feature type="domain" description="C2H2-type" evidence="8">
    <location>
        <begin position="247"/>
        <end position="276"/>
    </location>
</feature>
<evidence type="ECO:0000259" key="8">
    <source>
        <dbReference type="PROSITE" id="PS50157"/>
    </source>
</evidence>
<sequence length="741" mass="83877">MATWESDKFSDHLNSVGIDSNFDEILITHDLQDCLDDSLDLTNFDKVYDQSVIELNNQNDKFNDEDASYISKLPDDSSGYIHHTISPNEIYMRIHPGQDDFMPDDPSHATITIESTDPDTNQKHISRYECKYDGCSRTYSTVGNLRTHMKTHKGEFRFKCAEPNCGKAFLTSYSLKIHVRVHTKVKPFECNHDGCDKAFNTLYRLRAHQRLHSGNTFNCEETGCVKFFTTLSDLKKHTRTHTQERPYKCREKGCGKAFTASHHLKTHKRTHTGERPYTCSYDNCQRSFTTPHSLKSHMKTHKKIADGEAQKEESTNESISSASFTLINSYNSNAPYETNNISKNKNNNDIESNNSILNLNSINNNLNFNLPSTNLEQINSTNILAGAGFITEDKIINSNLTKENFDNNETYAKLNIFIDNIEDKKKLDQLALSNNLMEESKASSPLLNLEQKIIRDGIQNTIEQLAKVSEESENIFDNLESKGNNINQKCQLFNEDLLPQIENEHQSEAVELAIASEEEIPSPWIDVMALAAAPPALRTESWEEINAFPTAVHSLVDLIGPEPYPLELQDQLETTETVNKITTEFSPKIAAINDNNSITVNSNISNDNNKTERNLLQEITADADICKCVDCKCNETNNCQNCSSEVSSLDKIEENMSNSPELNIVNEIVSCLQRQCKNNNDVNDDNDSCCVVICLKTLKKLQRVFKQNCCRELERSSCCKKQTERSNLSFAVGKSQLANNQ</sequence>
<evidence type="ECO:0000256" key="7">
    <source>
        <dbReference type="PROSITE-ProRule" id="PRU00042"/>
    </source>
</evidence>
<protein>
    <recommendedName>
        <fullName evidence="8">C2H2-type domain-containing protein</fullName>
    </recommendedName>
</protein>
<feature type="domain" description="C2H2-type" evidence="8">
    <location>
        <begin position="217"/>
        <end position="246"/>
    </location>
</feature>
<comment type="caution">
    <text evidence="9">The sequence shown here is derived from an EMBL/GenBank/DDBJ whole genome shotgun (WGS) entry which is preliminary data.</text>
</comment>
<gene>
    <name evidence="9" type="ORF">KQX54_000596</name>
</gene>
<dbReference type="SUPFAM" id="SSF57667">
    <property type="entry name" value="beta-beta-alpha zinc fingers"/>
    <property type="match status" value="4"/>
</dbReference>
<keyword evidence="10" id="KW-1185">Reference proteome</keyword>
<dbReference type="InterPro" id="IPR036236">
    <property type="entry name" value="Znf_C2H2_sf"/>
</dbReference>
<dbReference type="InterPro" id="IPR051061">
    <property type="entry name" value="Zinc_finger_trans_reg"/>
</dbReference>
<feature type="domain" description="C2H2-type" evidence="8">
    <location>
        <begin position="188"/>
        <end position="217"/>
    </location>
</feature>
<dbReference type="PANTHER" id="PTHR46179">
    <property type="entry name" value="ZINC FINGER PROTEIN"/>
    <property type="match status" value="1"/>
</dbReference>
<dbReference type="FunFam" id="3.30.160.60:FF:000349">
    <property type="entry name" value="metal regulatory transcription factor 1"/>
    <property type="match status" value="1"/>
</dbReference>
<dbReference type="FunFam" id="3.30.160.60:FF:000125">
    <property type="entry name" value="Putative zinc finger protein 143"/>
    <property type="match status" value="1"/>
</dbReference>
<organism evidence="9 10">
    <name type="scientific">Cotesia glomerata</name>
    <name type="common">Lepidopteran parasitic wasp</name>
    <name type="synonym">Apanteles glomeratus</name>
    <dbReference type="NCBI Taxonomy" id="32391"/>
    <lineage>
        <taxon>Eukaryota</taxon>
        <taxon>Metazoa</taxon>
        <taxon>Ecdysozoa</taxon>
        <taxon>Arthropoda</taxon>
        <taxon>Hexapoda</taxon>
        <taxon>Insecta</taxon>
        <taxon>Pterygota</taxon>
        <taxon>Neoptera</taxon>
        <taxon>Endopterygota</taxon>
        <taxon>Hymenoptera</taxon>
        <taxon>Apocrita</taxon>
        <taxon>Ichneumonoidea</taxon>
        <taxon>Braconidae</taxon>
        <taxon>Microgastrinae</taxon>
        <taxon>Cotesia</taxon>
    </lineage>
</organism>
<feature type="domain" description="C2H2-type" evidence="8">
    <location>
        <begin position="277"/>
        <end position="301"/>
    </location>
</feature>
<dbReference type="GO" id="GO:0005634">
    <property type="term" value="C:nucleus"/>
    <property type="evidence" value="ECO:0007669"/>
    <property type="project" value="UniProtKB-SubCell"/>
</dbReference>
<evidence type="ECO:0000313" key="10">
    <source>
        <dbReference type="Proteomes" id="UP000826195"/>
    </source>
</evidence>
<evidence type="ECO:0000256" key="6">
    <source>
        <dbReference type="ARBA" id="ARBA00023242"/>
    </source>
</evidence>
<dbReference type="FunFam" id="3.30.160.60:FF:001102">
    <property type="entry name" value="Transcription factor IIIA"/>
    <property type="match status" value="1"/>
</dbReference>
<reference evidence="9 10" key="1">
    <citation type="journal article" date="2021" name="J. Hered.">
        <title>A chromosome-level genome assembly of the parasitoid wasp, Cotesia glomerata (Hymenoptera: Braconidae).</title>
        <authorList>
            <person name="Pinto B.J."/>
            <person name="Weis J.J."/>
            <person name="Gamble T."/>
            <person name="Ode P.J."/>
            <person name="Paul R."/>
            <person name="Zaspel J.M."/>
        </authorList>
    </citation>
    <scope>NUCLEOTIDE SEQUENCE [LARGE SCALE GENOMIC DNA]</scope>
    <source>
        <strain evidence="9">CgM1</strain>
    </source>
</reference>
<dbReference type="Pfam" id="PF00096">
    <property type="entry name" value="zf-C2H2"/>
    <property type="match status" value="6"/>
</dbReference>
<dbReference type="FunFam" id="3.30.160.60:FF:000072">
    <property type="entry name" value="zinc finger protein 143 isoform X1"/>
    <property type="match status" value="2"/>
</dbReference>
<feature type="domain" description="C2H2-type" evidence="8">
    <location>
        <begin position="158"/>
        <end position="187"/>
    </location>
</feature>
<keyword evidence="4 7" id="KW-0863">Zinc-finger</keyword>
<evidence type="ECO:0000313" key="9">
    <source>
        <dbReference type="EMBL" id="KAH0556544.1"/>
    </source>
</evidence>
<evidence type="ECO:0000256" key="2">
    <source>
        <dbReference type="ARBA" id="ARBA00022723"/>
    </source>
</evidence>
<dbReference type="Proteomes" id="UP000826195">
    <property type="component" value="Unassembled WGS sequence"/>
</dbReference>
<evidence type="ECO:0000256" key="1">
    <source>
        <dbReference type="ARBA" id="ARBA00004123"/>
    </source>
</evidence>
<accession>A0AAV7IU12</accession>
<feature type="domain" description="C2H2-type" evidence="8">
    <location>
        <begin position="128"/>
        <end position="157"/>
    </location>
</feature>
<dbReference type="PROSITE" id="PS50157">
    <property type="entry name" value="ZINC_FINGER_C2H2_2"/>
    <property type="match status" value="6"/>
</dbReference>